<dbReference type="EMBL" id="JACEIO010000018">
    <property type="protein sequence ID" value="MBA4537274.1"/>
    <property type="molecule type" value="Genomic_DNA"/>
</dbReference>
<dbReference type="RefSeq" id="WP_163241921.1">
    <property type="nucleotide sequence ID" value="NZ_CP082780.1"/>
</dbReference>
<evidence type="ECO:0000313" key="2">
    <source>
        <dbReference type="EMBL" id="NEY81531.1"/>
    </source>
</evidence>
<protein>
    <submittedName>
        <fullName evidence="2">Uncharacterized protein</fullName>
    </submittedName>
</protein>
<accession>A0A6B3W0Y8</accession>
<keyword evidence="3" id="KW-1185">Reference proteome</keyword>
<dbReference type="Proteomes" id="UP000570010">
    <property type="component" value="Unassembled WGS sequence"/>
</dbReference>
<organism evidence="2 3">
    <name type="scientific">Bacillus aquiflavi</name>
    <dbReference type="NCBI Taxonomy" id="2672567"/>
    <lineage>
        <taxon>Bacteria</taxon>
        <taxon>Bacillati</taxon>
        <taxon>Bacillota</taxon>
        <taxon>Bacilli</taxon>
        <taxon>Bacillales</taxon>
        <taxon>Bacillaceae</taxon>
        <taxon>Bacillus</taxon>
    </lineage>
</organism>
<gene>
    <name evidence="2" type="ORF">G4D64_08385</name>
    <name evidence="1" type="ORF">H1Z61_08990</name>
</gene>
<proteinExistence type="predicted"/>
<evidence type="ECO:0000313" key="4">
    <source>
        <dbReference type="Proteomes" id="UP000570010"/>
    </source>
</evidence>
<evidence type="ECO:0000313" key="3">
    <source>
        <dbReference type="Proteomes" id="UP000472971"/>
    </source>
</evidence>
<sequence length="117" mass="11928">MGFGTVLGGVGMVAGFSFGMYDDMVNSNRTAGQAIAHNATATAVGLGSSSFAATLIGGSSTNPAGWAILGGVGAGLLATTIFNVAYENNWLGIQDALNWVGDRIDDLWEGTKEVQVI</sequence>
<reference evidence="2 3" key="1">
    <citation type="submission" date="2020-02" db="EMBL/GenBank/DDBJ databases">
        <title>Bacillus aquiflavi sp. nov., isolated from yellow water of strong flavor Chinese baijiu in Yibin region of China.</title>
        <authorList>
            <person name="Xie J."/>
        </authorList>
    </citation>
    <scope>NUCLEOTIDE SEQUENCE [LARGE SCALE GENOMIC DNA]</scope>
    <source>
        <strain evidence="2 3">3H-10</strain>
    </source>
</reference>
<name>A0A6B3W0Y8_9BACI</name>
<reference evidence="1 4" key="2">
    <citation type="submission" date="2020-07" db="EMBL/GenBank/DDBJ databases">
        <authorList>
            <person name="Feng H."/>
        </authorList>
    </citation>
    <scope>NUCLEOTIDE SEQUENCE [LARGE SCALE GENOMIC DNA]</scope>
    <source>
        <strain evidence="1">S-12</strain>
        <strain evidence="4">s-12</strain>
    </source>
</reference>
<dbReference type="Proteomes" id="UP000472971">
    <property type="component" value="Unassembled WGS sequence"/>
</dbReference>
<dbReference type="AlphaFoldDB" id="A0A6B3W0Y8"/>
<evidence type="ECO:0000313" key="1">
    <source>
        <dbReference type="EMBL" id="MBA4537274.1"/>
    </source>
</evidence>
<dbReference type="EMBL" id="JAAIWN010000016">
    <property type="protein sequence ID" value="NEY81531.1"/>
    <property type="molecule type" value="Genomic_DNA"/>
</dbReference>
<comment type="caution">
    <text evidence="2">The sequence shown here is derived from an EMBL/GenBank/DDBJ whole genome shotgun (WGS) entry which is preliminary data.</text>
</comment>